<keyword evidence="1" id="KW-0488">Methylation</keyword>
<proteinExistence type="predicted"/>
<keyword evidence="2" id="KW-0812">Transmembrane</keyword>
<organism evidence="3 4">
    <name type="scientific">Candidatus Acidiferrum panamense</name>
    <dbReference type="NCBI Taxonomy" id="2741543"/>
    <lineage>
        <taxon>Bacteria</taxon>
        <taxon>Pseudomonadati</taxon>
        <taxon>Acidobacteriota</taxon>
        <taxon>Terriglobia</taxon>
        <taxon>Candidatus Acidiferrales</taxon>
        <taxon>Candidatus Acidiferrum</taxon>
    </lineage>
</organism>
<dbReference type="PRINTS" id="PR00813">
    <property type="entry name" value="BCTERIALGSPG"/>
</dbReference>
<name>A0A7V8NST4_9BACT</name>
<dbReference type="InterPro" id="IPR012902">
    <property type="entry name" value="N_methyl_site"/>
</dbReference>
<protein>
    <submittedName>
        <fullName evidence="3">Prepilin-type N-terminal cleavage/methylation domain-containing protein</fullName>
    </submittedName>
</protein>
<dbReference type="Gene3D" id="3.30.700.10">
    <property type="entry name" value="Glycoprotein, Type 4 Pilin"/>
    <property type="match status" value="1"/>
</dbReference>
<evidence type="ECO:0000313" key="3">
    <source>
        <dbReference type="EMBL" id="MBA0086810.1"/>
    </source>
</evidence>
<keyword evidence="2" id="KW-1133">Transmembrane helix</keyword>
<evidence type="ECO:0000256" key="2">
    <source>
        <dbReference type="SAM" id="Phobius"/>
    </source>
</evidence>
<dbReference type="GO" id="GO:0015627">
    <property type="term" value="C:type II protein secretion system complex"/>
    <property type="evidence" value="ECO:0007669"/>
    <property type="project" value="InterPro"/>
</dbReference>
<gene>
    <name evidence="3" type="ORF">HRJ53_17655</name>
</gene>
<sequence length="146" mass="16624">MHLYHQIPERGPRKSRGAWRNFGFTLIELMIVMTIIAILIGIAAIRYDKVVQHSKEAVLKTDLRTMRDAIDNFTLDKQAAPQSIDDLQQAGYLRNVPLDPMTNAKDWVPQFDSVVLSPDQTTTGMVDVHSNSPRVSPFDNTPYNEW</sequence>
<dbReference type="InterPro" id="IPR045584">
    <property type="entry name" value="Pilin-like"/>
</dbReference>
<dbReference type="NCBIfam" id="TIGR02532">
    <property type="entry name" value="IV_pilin_GFxxxE"/>
    <property type="match status" value="1"/>
</dbReference>
<keyword evidence="2" id="KW-0472">Membrane</keyword>
<dbReference type="EMBL" id="JACDQQ010001686">
    <property type="protein sequence ID" value="MBA0086810.1"/>
    <property type="molecule type" value="Genomic_DNA"/>
</dbReference>
<feature type="transmembrane region" description="Helical" evidence="2">
    <location>
        <begin position="21"/>
        <end position="45"/>
    </location>
</feature>
<dbReference type="Pfam" id="PF07963">
    <property type="entry name" value="N_methyl"/>
    <property type="match status" value="1"/>
</dbReference>
<evidence type="ECO:0000256" key="1">
    <source>
        <dbReference type="ARBA" id="ARBA00022481"/>
    </source>
</evidence>
<evidence type="ECO:0000313" key="4">
    <source>
        <dbReference type="Proteomes" id="UP000567293"/>
    </source>
</evidence>
<dbReference type="AlphaFoldDB" id="A0A7V8NST4"/>
<reference evidence="3" key="1">
    <citation type="submission" date="2020-06" db="EMBL/GenBank/DDBJ databases">
        <title>Legume-microbial interactions unlock mineral nutrients during tropical forest succession.</title>
        <authorList>
            <person name="Epihov D.Z."/>
        </authorList>
    </citation>
    <scope>NUCLEOTIDE SEQUENCE [LARGE SCALE GENOMIC DNA]</scope>
    <source>
        <strain evidence="3">Pan2503</strain>
    </source>
</reference>
<dbReference type="Proteomes" id="UP000567293">
    <property type="component" value="Unassembled WGS sequence"/>
</dbReference>
<keyword evidence="4" id="KW-1185">Reference proteome</keyword>
<comment type="caution">
    <text evidence="3">The sequence shown here is derived from an EMBL/GenBank/DDBJ whole genome shotgun (WGS) entry which is preliminary data.</text>
</comment>
<dbReference type="SUPFAM" id="SSF54523">
    <property type="entry name" value="Pili subunits"/>
    <property type="match status" value="1"/>
</dbReference>
<dbReference type="GO" id="GO:0015628">
    <property type="term" value="P:protein secretion by the type II secretion system"/>
    <property type="evidence" value="ECO:0007669"/>
    <property type="project" value="InterPro"/>
</dbReference>
<dbReference type="InterPro" id="IPR000983">
    <property type="entry name" value="Bac_GSPG_pilin"/>
</dbReference>
<accession>A0A7V8NST4</accession>